<organism evidence="1 2">
    <name type="scientific">Pseudonaja textilis</name>
    <name type="common">Eastern brown snake</name>
    <dbReference type="NCBI Taxonomy" id="8673"/>
    <lineage>
        <taxon>Eukaryota</taxon>
        <taxon>Metazoa</taxon>
        <taxon>Chordata</taxon>
        <taxon>Craniata</taxon>
        <taxon>Vertebrata</taxon>
        <taxon>Euteleostomi</taxon>
        <taxon>Lepidosauria</taxon>
        <taxon>Squamata</taxon>
        <taxon>Bifurcata</taxon>
        <taxon>Unidentata</taxon>
        <taxon>Episquamata</taxon>
        <taxon>Toxicofera</taxon>
        <taxon>Serpentes</taxon>
        <taxon>Colubroidea</taxon>
        <taxon>Elapidae</taxon>
        <taxon>Hydrophiinae</taxon>
        <taxon>Pseudonaja</taxon>
    </lineage>
</organism>
<sequence length="1230" mass="141438">MEWISDFSHDSLNLDCLLNTFPGNLEVQQVLGDIDEKIKKNTSCVDKCLKDLQLELNETCSDKLVQDTMSFLHWLNNHDFSSTKFSSTHQGELIKFLQTLVKILLKNEQNQEETILQFLLELSSQCGVLFPCTSSGASFEFISSSSLHGIEDNTAVDVHCIWDDIRLHLRRYLVHQLQSNQETKTGTLQHQLQFKTQCLQRLLFLYPVSEVLVKYQKIQNKLVSDLLQKCAQDKGDEMNFEKIVHNYKSSIPAFCAVIKEDLYILSGIIDSSSVLKFINETYLDTFTEEITFVLHMLCELQLKEKAVHAIKTSKNSKKNRSMVQVGVAEEHSRKGINQCLTLHQLKCLSQLIKSFLLMEENIEELSSGLLLTCTSENKSIQGNIFETAHLYVKYLLYKFIFQSTMLEFGWRNVFKGLSSSVAHSLIIAVEDFSSKILEHEQNEQSSATYYMMCLVNVQNMNESWRVVHEKEQPKQISKFCSDIMEVLDMLLPLALACTVEFFQEIRANFIEACSKVATALLTRLEERSKDVPTKAPLQNLYTILSTAVHVYQCFKMYQNVMKVDSGKPLFLALLQQYKELISILQFQITNYCIQVCVSSILQDAEGHYWADSKAFYEGERCSFAVHMWHYFCCALQHDLWTVLPPVLAQEILTEVLEESLGLLACRYFQAQPSYKRTPQIRIDVTAILMTCENMLWSICGSMQELLDPHKDRNPRIYNIHRYCNNLFAAALVLTSPLENLYNCQQPRIGINLNFKDVDFTDKLYYSMCIFHFERTPSAGEMATQSHLKLLLSQPYCNWNLLLQTLLHHDCLLVKILLRSFSNTCLDMKDNNEINLAEAIFTVLSYCTLSPKSLGDALQNYMEKEHMWDFLHNISLSSCSESEPEVVKCLKLTLINSVIGTVKEAISLIHSWEATEKYGIYLPNKTVPESLLSTVPKEWNYIYKDVKTEESGKSFTRLAAQVLSIVISRLPSVIACLPSPVKYFFLISDTKIPAKFIESEKCGFLVKTLIIVICQIFEDGNITELLTGVILDRWSKEKLSLVCICLETIIGEKKKNPKQVIHKIIQSIEDENPNWIEKQLLKAKILSTECDGGAEAEAAGLELTEQKINMMALDICHKPGGSEYLRQIYHIIQLNEDYLNEHLSYEGTSEENPANIRPLCLILRSKEQPVFDPFQVHHWYCTNVLKKVIFPKFFMGWDGGREERREERNFKFQKYKKDSSGLYLIKLNKAF</sequence>
<dbReference type="InterPro" id="IPR027993">
    <property type="entry name" value="DUF4495"/>
</dbReference>
<dbReference type="PANTHER" id="PTHR33960:SF1">
    <property type="entry name" value="SIMILAR TO KIAA0825 PROTEIN"/>
    <property type="match status" value="1"/>
</dbReference>
<evidence type="ECO:0000313" key="2">
    <source>
        <dbReference type="Proteomes" id="UP000472273"/>
    </source>
</evidence>
<keyword evidence="2" id="KW-1185">Reference proteome</keyword>
<dbReference type="GeneTree" id="ENSGT00610000086112"/>
<dbReference type="Pfam" id="PF14906">
    <property type="entry name" value="DUF4495"/>
    <property type="match status" value="1"/>
</dbReference>
<proteinExistence type="predicted"/>
<name>A0A670Y4R4_PSETE</name>
<evidence type="ECO:0000313" key="1">
    <source>
        <dbReference type="Ensembl" id="ENSPTXP00000007009.1"/>
    </source>
</evidence>
<reference evidence="1" key="1">
    <citation type="submission" date="2025-08" db="UniProtKB">
        <authorList>
            <consortium name="Ensembl"/>
        </authorList>
    </citation>
    <scope>IDENTIFICATION</scope>
</reference>
<protein>
    <submittedName>
        <fullName evidence="1">KIAA0825</fullName>
    </submittedName>
</protein>
<dbReference type="OMA" id="WEMKKDE"/>
<accession>A0A670Y4R4</accession>
<reference evidence="1" key="2">
    <citation type="submission" date="2025-09" db="UniProtKB">
        <authorList>
            <consortium name="Ensembl"/>
        </authorList>
    </citation>
    <scope>IDENTIFICATION</scope>
</reference>
<dbReference type="Ensembl" id="ENSPTXT00000007250.1">
    <property type="protein sequence ID" value="ENSPTXP00000007009.1"/>
    <property type="gene ID" value="ENSPTXG00000005117.1"/>
</dbReference>
<dbReference type="PANTHER" id="PTHR33960">
    <property type="entry name" value="SIMILAR TO KIAA0825 PROTEIN"/>
    <property type="match status" value="1"/>
</dbReference>
<dbReference type="Proteomes" id="UP000472273">
    <property type="component" value="Unplaced"/>
</dbReference>
<gene>
    <name evidence="1" type="primary">KIAA0825</name>
</gene>
<dbReference type="AlphaFoldDB" id="A0A670Y4R4"/>